<feature type="chain" id="PRO_5008706847" description="Neocarzinostatin family protein" evidence="2">
    <location>
        <begin position="35"/>
        <end position="174"/>
    </location>
</feature>
<evidence type="ECO:0008006" key="5">
    <source>
        <dbReference type="Google" id="ProtNLM"/>
    </source>
</evidence>
<sequence>MRGLSAYHRAFSAVLAMFALVATFVLATATPARAGENTFVEVTPNTAQAGTRVNIRASCDNANNQQATVQSDAFGRVVLRPDNGFLTGAVTIPGNKQPGDYPVDLRCANGNTASTMLTVLNMAQPSKGPATGGGGTAGGRGAGSLLLVGGLAVVTVVAGLGMFSGGRRRAGTSS</sequence>
<evidence type="ECO:0000313" key="4">
    <source>
        <dbReference type="Proteomes" id="UP000198228"/>
    </source>
</evidence>
<evidence type="ECO:0000256" key="1">
    <source>
        <dbReference type="SAM" id="Phobius"/>
    </source>
</evidence>
<dbReference type="Proteomes" id="UP000198228">
    <property type="component" value="Chromosome I"/>
</dbReference>
<feature type="signal peptide" evidence="2">
    <location>
        <begin position="1"/>
        <end position="34"/>
    </location>
</feature>
<name>A0A1C4WG16_9ACTN</name>
<dbReference type="EMBL" id="LT607410">
    <property type="protein sequence ID" value="SCE95138.1"/>
    <property type="molecule type" value="Genomic_DNA"/>
</dbReference>
<evidence type="ECO:0000313" key="3">
    <source>
        <dbReference type="EMBL" id="SCE95138.1"/>
    </source>
</evidence>
<reference evidence="3 4" key="1">
    <citation type="submission" date="2016-06" db="EMBL/GenBank/DDBJ databases">
        <authorList>
            <person name="Kjaerup R.B."/>
            <person name="Dalgaard T.S."/>
            <person name="Juul-Madsen H.R."/>
        </authorList>
    </citation>
    <scope>NUCLEOTIDE SEQUENCE [LARGE SCALE GENOMIC DNA]</scope>
    <source>
        <strain evidence="3 4">DSM 43821</strain>
    </source>
</reference>
<evidence type="ECO:0000256" key="2">
    <source>
        <dbReference type="SAM" id="SignalP"/>
    </source>
</evidence>
<keyword evidence="1" id="KW-1133">Transmembrane helix</keyword>
<feature type="transmembrane region" description="Helical" evidence="1">
    <location>
        <begin position="142"/>
        <end position="163"/>
    </location>
</feature>
<dbReference type="AlphaFoldDB" id="A0A1C4WG16"/>
<keyword evidence="1" id="KW-0472">Membrane</keyword>
<keyword evidence="2" id="KW-0732">Signal</keyword>
<organism evidence="3 4">
    <name type="scientific">Micromonospora purpureochromogenes</name>
    <dbReference type="NCBI Taxonomy" id="47872"/>
    <lineage>
        <taxon>Bacteria</taxon>
        <taxon>Bacillati</taxon>
        <taxon>Actinomycetota</taxon>
        <taxon>Actinomycetes</taxon>
        <taxon>Micromonosporales</taxon>
        <taxon>Micromonosporaceae</taxon>
        <taxon>Micromonospora</taxon>
    </lineage>
</organism>
<protein>
    <recommendedName>
        <fullName evidence="5">Neocarzinostatin family protein</fullName>
    </recommendedName>
</protein>
<keyword evidence="1" id="KW-0812">Transmembrane</keyword>
<gene>
    <name evidence="3" type="ORF">GA0074696_1849</name>
</gene>
<proteinExistence type="predicted"/>
<accession>A0A1C4WG16</accession>